<dbReference type="SMART" id="SM00849">
    <property type="entry name" value="Lactamase_B"/>
    <property type="match status" value="1"/>
</dbReference>
<dbReference type="CDD" id="cd07731">
    <property type="entry name" value="ComA-like_MBL-fold"/>
    <property type="match status" value="1"/>
</dbReference>
<evidence type="ECO:0000313" key="3">
    <source>
        <dbReference type="Proteomes" id="UP000016662"/>
    </source>
</evidence>
<dbReference type="PANTHER" id="PTHR30619">
    <property type="entry name" value="DNA INTERNALIZATION/COMPETENCE PROTEIN COMEC/REC2"/>
    <property type="match status" value="1"/>
</dbReference>
<dbReference type="Pfam" id="PF00753">
    <property type="entry name" value="Lactamase_B"/>
    <property type="match status" value="2"/>
</dbReference>
<dbReference type="RefSeq" id="WP_021680302.1">
    <property type="nucleotide sequence ID" value="NZ_KI260286.1"/>
</dbReference>
<evidence type="ECO:0000313" key="2">
    <source>
        <dbReference type="EMBL" id="ERJ97538.1"/>
    </source>
</evidence>
<protein>
    <submittedName>
        <fullName evidence="2">Metallo-beta-lactamase domain protein</fullName>
    </submittedName>
</protein>
<dbReference type="EMBL" id="AWVF01000012">
    <property type="protein sequence ID" value="ERJ97538.1"/>
    <property type="molecule type" value="Genomic_DNA"/>
</dbReference>
<dbReference type="InterPro" id="IPR052159">
    <property type="entry name" value="Competence_DNA_uptake"/>
</dbReference>
<gene>
    <name evidence="2" type="ORF">RUMCAL_00064</name>
</gene>
<dbReference type="InterPro" id="IPR036866">
    <property type="entry name" value="RibonucZ/Hydroxyglut_hydro"/>
</dbReference>
<dbReference type="AlphaFoldDB" id="U2ME36"/>
<dbReference type="STRING" id="411473.RUMCAL_00064"/>
<dbReference type="SUPFAM" id="SSF56281">
    <property type="entry name" value="Metallo-hydrolase/oxidoreductase"/>
    <property type="match status" value="1"/>
</dbReference>
<dbReference type="Gene3D" id="3.60.15.10">
    <property type="entry name" value="Ribonuclease Z/Hydroxyacylglutathione hydrolase-like"/>
    <property type="match status" value="1"/>
</dbReference>
<name>U2ME36_9FIRM</name>
<organism evidence="2 3">
    <name type="scientific">Ruminococcus callidus ATCC 27760</name>
    <dbReference type="NCBI Taxonomy" id="411473"/>
    <lineage>
        <taxon>Bacteria</taxon>
        <taxon>Bacillati</taxon>
        <taxon>Bacillota</taxon>
        <taxon>Clostridia</taxon>
        <taxon>Eubacteriales</taxon>
        <taxon>Oscillospiraceae</taxon>
        <taxon>Ruminococcus</taxon>
    </lineage>
</organism>
<proteinExistence type="predicted"/>
<dbReference type="InterPro" id="IPR001279">
    <property type="entry name" value="Metallo-B-lactamas"/>
</dbReference>
<dbReference type="eggNOG" id="COG2333">
    <property type="taxonomic scope" value="Bacteria"/>
</dbReference>
<keyword evidence="3" id="KW-1185">Reference proteome</keyword>
<sequence>MGQGDSELIVTDTAAVLIDAGEQSAADDILADLQQYGITKLDWIIGTHPHADHIGGFPTILNYAAQNSDLTICNAMSPQLPDSMVPTTRTYEKFLDGIEANGLILTPATSMTIDMGTASLEIIPSPAEDYSSLNDYSICAYLTCGDTSFFFTGDASKPEEKDLLEKGELDGIQADVLKVGHHGSRESSTDAFLAQLQPSYAVISCGAGNSYGHPHSEAVSRLQQYCGEQIWRTDESGTVTISSDGSNLTVTTEK</sequence>
<feature type="domain" description="Metallo-beta-lactamase" evidence="1">
    <location>
        <begin position="3"/>
        <end position="207"/>
    </location>
</feature>
<dbReference type="OrthoDB" id="9761531at2"/>
<reference evidence="2 3" key="1">
    <citation type="submission" date="2013-07" db="EMBL/GenBank/DDBJ databases">
        <authorList>
            <person name="Weinstock G."/>
            <person name="Sodergren E."/>
            <person name="Wylie T."/>
            <person name="Fulton L."/>
            <person name="Fulton R."/>
            <person name="Fronick C."/>
            <person name="O'Laughlin M."/>
            <person name="Godfrey J."/>
            <person name="Miner T."/>
            <person name="Herter B."/>
            <person name="Appelbaum E."/>
            <person name="Cordes M."/>
            <person name="Lek S."/>
            <person name="Wollam A."/>
            <person name="Pepin K.H."/>
            <person name="Palsikar V.B."/>
            <person name="Mitreva M."/>
            <person name="Wilson R.K."/>
        </authorList>
    </citation>
    <scope>NUCLEOTIDE SEQUENCE [LARGE SCALE GENOMIC DNA]</scope>
    <source>
        <strain evidence="2 3">ATCC 27760</strain>
    </source>
</reference>
<dbReference type="PATRIC" id="fig|411473.3.peg.56"/>
<dbReference type="InterPro" id="IPR035681">
    <property type="entry name" value="ComA-like_MBL"/>
</dbReference>
<dbReference type="Proteomes" id="UP000016662">
    <property type="component" value="Unassembled WGS sequence"/>
</dbReference>
<dbReference type="PANTHER" id="PTHR30619:SF7">
    <property type="entry name" value="BETA-LACTAMASE DOMAIN PROTEIN"/>
    <property type="match status" value="1"/>
</dbReference>
<accession>U2ME36</accession>
<dbReference type="HOGENOM" id="CLU_010363_0_3_9"/>
<comment type="caution">
    <text evidence="2">The sequence shown here is derived from an EMBL/GenBank/DDBJ whole genome shotgun (WGS) entry which is preliminary data.</text>
</comment>
<evidence type="ECO:0000259" key="1">
    <source>
        <dbReference type="SMART" id="SM00849"/>
    </source>
</evidence>